<sequence length="81" mass="8771">MPCVARRFFAMSGMEATKSDSLVQVVVSASSVCVGCPVVIEGCKDDGFVGRQSHSHCAQQRTMFPYSLEGGLLQHNKHGIR</sequence>
<dbReference type="Proteomes" id="UP001189624">
    <property type="component" value="Chromosome 8"/>
</dbReference>
<name>A0AA86TL40_9FABA</name>
<proteinExistence type="predicted"/>
<evidence type="ECO:0000313" key="2">
    <source>
        <dbReference type="Proteomes" id="UP001189624"/>
    </source>
</evidence>
<keyword evidence="2" id="KW-1185">Reference proteome</keyword>
<dbReference type="Gramene" id="rna-AYBTSS11_LOCUS23658">
    <property type="protein sequence ID" value="CAJ1971657.1"/>
    <property type="gene ID" value="gene-AYBTSS11_LOCUS23658"/>
</dbReference>
<gene>
    <name evidence="1" type="ORF">AYBTSS11_LOCUS23658</name>
</gene>
<reference evidence="1" key="1">
    <citation type="submission" date="2023-10" db="EMBL/GenBank/DDBJ databases">
        <authorList>
            <person name="Domelevo Entfellner J.-B."/>
        </authorList>
    </citation>
    <scope>NUCLEOTIDE SEQUENCE</scope>
</reference>
<dbReference type="EMBL" id="OY731405">
    <property type="protein sequence ID" value="CAJ1971657.1"/>
    <property type="molecule type" value="Genomic_DNA"/>
</dbReference>
<evidence type="ECO:0000313" key="1">
    <source>
        <dbReference type="EMBL" id="CAJ1971657.1"/>
    </source>
</evidence>
<accession>A0AA86TL40</accession>
<protein>
    <submittedName>
        <fullName evidence="1">Uncharacterized protein</fullName>
    </submittedName>
</protein>
<organism evidence="1 2">
    <name type="scientific">Sphenostylis stenocarpa</name>
    <dbReference type="NCBI Taxonomy" id="92480"/>
    <lineage>
        <taxon>Eukaryota</taxon>
        <taxon>Viridiplantae</taxon>
        <taxon>Streptophyta</taxon>
        <taxon>Embryophyta</taxon>
        <taxon>Tracheophyta</taxon>
        <taxon>Spermatophyta</taxon>
        <taxon>Magnoliopsida</taxon>
        <taxon>eudicotyledons</taxon>
        <taxon>Gunneridae</taxon>
        <taxon>Pentapetalae</taxon>
        <taxon>rosids</taxon>
        <taxon>fabids</taxon>
        <taxon>Fabales</taxon>
        <taxon>Fabaceae</taxon>
        <taxon>Papilionoideae</taxon>
        <taxon>50 kb inversion clade</taxon>
        <taxon>NPAAA clade</taxon>
        <taxon>indigoferoid/millettioid clade</taxon>
        <taxon>Phaseoleae</taxon>
        <taxon>Sphenostylis</taxon>
    </lineage>
</organism>
<dbReference type="AlphaFoldDB" id="A0AA86TL40"/>